<evidence type="ECO:0000313" key="3">
    <source>
        <dbReference type="EMBL" id="RXE57960.1"/>
    </source>
</evidence>
<dbReference type="OrthoDB" id="9805588at2"/>
<feature type="active site" description="Proton acceptor" evidence="1">
    <location>
        <position position="29"/>
    </location>
</feature>
<dbReference type="InterPro" id="IPR023577">
    <property type="entry name" value="CYTH_domain"/>
</dbReference>
<dbReference type="Pfam" id="PF01928">
    <property type="entry name" value="CYTH"/>
    <property type="match status" value="1"/>
</dbReference>
<dbReference type="Gene3D" id="2.40.320.10">
    <property type="entry name" value="Hypothetical Protein Pfu-838710-001"/>
    <property type="match status" value="1"/>
</dbReference>
<accession>A0A4Q0I152</accession>
<dbReference type="RefSeq" id="WP_069195616.1">
    <property type="nucleotide sequence ID" value="NZ_RLII01000028.1"/>
</dbReference>
<dbReference type="SUPFAM" id="SSF55154">
    <property type="entry name" value="CYTH-like phosphatases"/>
    <property type="match status" value="1"/>
</dbReference>
<dbReference type="PROSITE" id="PS51707">
    <property type="entry name" value="CYTH"/>
    <property type="match status" value="1"/>
</dbReference>
<reference evidence="4" key="1">
    <citation type="submission" date="2018-11" db="EMBL/GenBank/DDBJ databases">
        <title>Genome sequencing of a novel mesophilic and cellulolytic organism within the genus Hungateiclostridium.</title>
        <authorList>
            <person name="Rettenmaier R."/>
            <person name="Liebl W."/>
            <person name="Zverlov V."/>
        </authorList>
    </citation>
    <scope>NUCLEOTIDE SEQUENCE [LARGE SCALE GENOMIC DNA]</scope>
    <source>
        <strain evidence="4">N2K1</strain>
    </source>
</reference>
<proteinExistence type="predicted"/>
<dbReference type="CDD" id="cd07891">
    <property type="entry name" value="CYTH-like_CthTTM-like_1"/>
    <property type="match status" value="1"/>
</dbReference>
<evidence type="ECO:0000259" key="2">
    <source>
        <dbReference type="PROSITE" id="PS51707"/>
    </source>
</evidence>
<dbReference type="PIRSF" id="PIRSF016487">
    <property type="entry name" value="CYTH_UCP016487"/>
    <property type="match status" value="1"/>
</dbReference>
<keyword evidence="4" id="KW-1185">Reference proteome</keyword>
<dbReference type="InterPro" id="IPR033469">
    <property type="entry name" value="CYTH-like_dom_sf"/>
</dbReference>
<dbReference type="SMART" id="SM01118">
    <property type="entry name" value="CYTH"/>
    <property type="match status" value="1"/>
</dbReference>
<sequence>MGKEIERKFIVNGDAYKSLAKGVLYRQGYLCSDMGRSVRIRIFNDKGYLTVKGPSKGATRAEFEYEIPADEANEMLEYLCERPIIEKFRYKYQFEGFTWEIDEFLGENQGLIMAEIELPDENTVFKKPDWIGREVTGDPRYLNSNLIRNPYKNFKE</sequence>
<comment type="caution">
    <text evidence="3">The sequence shown here is derived from an EMBL/GenBank/DDBJ whole genome shotgun (WGS) entry which is preliminary data.</text>
</comment>
<dbReference type="PANTHER" id="PTHR40114:SF1">
    <property type="entry name" value="SLR0698 PROTEIN"/>
    <property type="match status" value="1"/>
</dbReference>
<name>A0A4Q0I152_9FIRM</name>
<organism evidence="3 4">
    <name type="scientific">Acetivibrio mesophilus</name>
    <dbReference type="NCBI Taxonomy" id="2487273"/>
    <lineage>
        <taxon>Bacteria</taxon>
        <taxon>Bacillati</taxon>
        <taxon>Bacillota</taxon>
        <taxon>Clostridia</taxon>
        <taxon>Eubacteriales</taxon>
        <taxon>Oscillospiraceae</taxon>
        <taxon>Acetivibrio</taxon>
    </lineage>
</organism>
<evidence type="ECO:0000256" key="1">
    <source>
        <dbReference type="PIRSR" id="PIRSR016487-1"/>
    </source>
</evidence>
<evidence type="ECO:0000313" key="4">
    <source>
        <dbReference type="Proteomes" id="UP000289166"/>
    </source>
</evidence>
<protein>
    <submittedName>
        <fullName evidence="3">CYTH domain-containing protein</fullName>
    </submittedName>
</protein>
<gene>
    <name evidence="3" type="ORF">EFD62_14770</name>
</gene>
<dbReference type="InterPro" id="IPR012042">
    <property type="entry name" value="NeuTTM/CthTTM-like"/>
</dbReference>
<feature type="domain" description="CYTH" evidence="2">
    <location>
        <begin position="2"/>
        <end position="148"/>
    </location>
</feature>
<dbReference type="Proteomes" id="UP000289166">
    <property type="component" value="Unassembled WGS sequence"/>
</dbReference>
<dbReference type="EMBL" id="RLII01000028">
    <property type="protein sequence ID" value="RXE57960.1"/>
    <property type="molecule type" value="Genomic_DNA"/>
</dbReference>
<dbReference type="PANTHER" id="PTHR40114">
    <property type="entry name" value="SLR0698 PROTEIN"/>
    <property type="match status" value="1"/>
</dbReference>
<dbReference type="AlphaFoldDB" id="A0A4Q0I152"/>